<keyword evidence="2" id="KW-1185">Reference proteome</keyword>
<dbReference type="Proteomes" id="UP000324748">
    <property type="component" value="Unassembled WGS sequence"/>
</dbReference>
<protein>
    <submittedName>
        <fullName evidence="1">Uncharacterized protein</fullName>
    </submittedName>
</protein>
<dbReference type="AlphaFoldDB" id="A0A5B0NP43"/>
<dbReference type="EMBL" id="VSWC01000092">
    <property type="protein sequence ID" value="KAA1091081.1"/>
    <property type="molecule type" value="Genomic_DNA"/>
</dbReference>
<accession>A0A5B0NP43</accession>
<reference evidence="1 2" key="1">
    <citation type="submission" date="2019-05" db="EMBL/GenBank/DDBJ databases">
        <title>Emergence of the Ug99 lineage of the wheat stem rust pathogen through somatic hybridization.</title>
        <authorList>
            <person name="Li F."/>
            <person name="Upadhyaya N.M."/>
            <person name="Sperschneider J."/>
            <person name="Matny O."/>
            <person name="Nguyen-Phuc H."/>
            <person name="Mago R."/>
            <person name="Raley C."/>
            <person name="Miller M.E."/>
            <person name="Silverstein K.A.T."/>
            <person name="Henningsen E."/>
            <person name="Hirsch C.D."/>
            <person name="Visser B."/>
            <person name="Pretorius Z.A."/>
            <person name="Steffenson B.J."/>
            <person name="Schwessinger B."/>
            <person name="Dodds P.N."/>
            <person name="Figueroa M."/>
        </authorList>
    </citation>
    <scope>NUCLEOTIDE SEQUENCE [LARGE SCALE GENOMIC DNA]</scope>
    <source>
        <strain evidence="1">21-0</strain>
    </source>
</reference>
<evidence type="ECO:0000313" key="2">
    <source>
        <dbReference type="Proteomes" id="UP000324748"/>
    </source>
</evidence>
<organism evidence="1 2">
    <name type="scientific">Puccinia graminis f. sp. tritici</name>
    <dbReference type="NCBI Taxonomy" id="56615"/>
    <lineage>
        <taxon>Eukaryota</taxon>
        <taxon>Fungi</taxon>
        <taxon>Dikarya</taxon>
        <taxon>Basidiomycota</taxon>
        <taxon>Pucciniomycotina</taxon>
        <taxon>Pucciniomycetes</taxon>
        <taxon>Pucciniales</taxon>
        <taxon>Pucciniaceae</taxon>
        <taxon>Puccinia</taxon>
    </lineage>
</organism>
<comment type="caution">
    <text evidence="1">The sequence shown here is derived from an EMBL/GenBank/DDBJ whole genome shotgun (WGS) entry which is preliminary data.</text>
</comment>
<sequence>MQQTLESLFAQDYANQNKQLEDAVVLCMAMAYLGTPGQFQKLRTYLTEPIFLRFPWLTVPGLTCGGLKVIGLSSQRWGSM</sequence>
<evidence type="ECO:0000313" key="1">
    <source>
        <dbReference type="EMBL" id="KAA1091081.1"/>
    </source>
</evidence>
<name>A0A5B0NP43_PUCGR</name>
<proteinExistence type="predicted"/>
<gene>
    <name evidence="1" type="ORF">PGT21_023021</name>
</gene>